<keyword evidence="2" id="KW-0238">DNA-binding</keyword>
<evidence type="ECO:0000256" key="1">
    <source>
        <dbReference type="ARBA" id="ARBA00023015"/>
    </source>
</evidence>
<dbReference type="InterPro" id="IPR050204">
    <property type="entry name" value="AraC_XylS_family_regulators"/>
</dbReference>
<proteinExistence type="predicted"/>
<evidence type="ECO:0000259" key="5">
    <source>
        <dbReference type="PROSITE" id="PS01124"/>
    </source>
</evidence>
<dbReference type="GO" id="GO:0003700">
    <property type="term" value="F:DNA-binding transcription factor activity"/>
    <property type="evidence" value="ECO:0007669"/>
    <property type="project" value="InterPro"/>
</dbReference>
<dbReference type="EMBL" id="VOHE01000004">
    <property type="protein sequence ID" value="TWT18942.1"/>
    <property type="molecule type" value="Genomic_DNA"/>
</dbReference>
<dbReference type="GO" id="GO:0043565">
    <property type="term" value="F:sequence-specific DNA binding"/>
    <property type="evidence" value="ECO:0007669"/>
    <property type="project" value="InterPro"/>
</dbReference>
<dbReference type="RefSeq" id="WP_146312761.1">
    <property type="nucleotide sequence ID" value="NZ_VOHE01000004.1"/>
</dbReference>
<dbReference type="PANTHER" id="PTHR46796">
    <property type="entry name" value="HTH-TYPE TRANSCRIPTIONAL ACTIVATOR RHAS-RELATED"/>
    <property type="match status" value="1"/>
</dbReference>
<organism evidence="6 7">
    <name type="scientific">Luteimonas wenzhouensis</name>
    <dbReference type="NCBI Taxonomy" id="2599615"/>
    <lineage>
        <taxon>Bacteria</taxon>
        <taxon>Pseudomonadati</taxon>
        <taxon>Pseudomonadota</taxon>
        <taxon>Gammaproteobacteria</taxon>
        <taxon>Lysobacterales</taxon>
        <taxon>Lysobacteraceae</taxon>
        <taxon>Luteimonas</taxon>
    </lineage>
</organism>
<dbReference type="SUPFAM" id="SSF46689">
    <property type="entry name" value="Homeodomain-like"/>
    <property type="match status" value="2"/>
</dbReference>
<feature type="region of interest" description="Disordered" evidence="4">
    <location>
        <begin position="288"/>
        <end position="310"/>
    </location>
</feature>
<accession>A0A5C5U025</accession>
<sequence length="310" mass="32825">MQMHTIWSDRGTVHEACGPPGAELPALMLASRGGSLAVAAAASAWLVLRGGARLECREGRFSLAAGQWLVLEAEARPLLHADDDGLVAAITFPPRPGPGSGLGLAATGDGPLFPGLGSLAPGARAAALRLWRGCAPFARNVAGVHTVDRPRLEAVLRLLAAQQAGLRGLVDRCPGRSLHRRRQMFTRMQRAWLYLAGNLDRPVRLAELAERGNVSIWHFTKTFHALYGEGPQAASSRMRLAKAARLLRSSRLSIGEAGAACGFENNCSFSRAFRAHFGVPPSLYRAPADGAPEAANQTGTDGQAVASLHP</sequence>
<keyword evidence="7" id="KW-1185">Reference proteome</keyword>
<reference evidence="6 7" key="1">
    <citation type="submission" date="2019-07" db="EMBL/GenBank/DDBJ databases">
        <title>Luteimonas sp. YD-1 nov., isolated from acidic soil.</title>
        <authorList>
            <person name="Zhou J."/>
        </authorList>
    </citation>
    <scope>NUCLEOTIDE SEQUENCE [LARGE SCALE GENOMIC DNA]</scope>
    <source>
        <strain evidence="6 7">YD-1</strain>
    </source>
</reference>
<dbReference type="PANTHER" id="PTHR46796:SF7">
    <property type="entry name" value="ARAC FAMILY TRANSCRIPTIONAL REGULATOR"/>
    <property type="match status" value="1"/>
</dbReference>
<dbReference type="InterPro" id="IPR018062">
    <property type="entry name" value="HTH_AraC-typ_CS"/>
</dbReference>
<evidence type="ECO:0000256" key="2">
    <source>
        <dbReference type="ARBA" id="ARBA00023125"/>
    </source>
</evidence>
<evidence type="ECO:0000256" key="4">
    <source>
        <dbReference type="SAM" id="MobiDB-lite"/>
    </source>
</evidence>
<dbReference type="InterPro" id="IPR018060">
    <property type="entry name" value="HTH_AraC"/>
</dbReference>
<dbReference type="SMART" id="SM00342">
    <property type="entry name" value="HTH_ARAC"/>
    <property type="match status" value="1"/>
</dbReference>
<protein>
    <submittedName>
        <fullName evidence="6">Helix-turn-helix transcriptional regulator</fullName>
    </submittedName>
</protein>
<gene>
    <name evidence="6" type="ORF">FQY79_09955</name>
</gene>
<evidence type="ECO:0000313" key="6">
    <source>
        <dbReference type="EMBL" id="TWT18942.1"/>
    </source>
</evidence>
<comment type="caution">
    <text evidence="6">The sequence shown here is derived from an EMBL/GenBank/DDBJ whole genome shotgun (WGS) entry which is preliminary data.</text>
</comment>
<keyword evidence="3" id="KW-0804">Transcription</keyword>
<keyword evidence="1" id="KW-0805">Transcription regulation</keyword>
<dbReference type="Proteomes" id="UP000315949">
    <property type="component" value="Unassembled WGS sequence"/>
</dbReference>
<dbReference type="PROSITE" id="PS00041">
    <property type="entry name" value="HTH_ARAC_FAMILY_1"/>
    <property type="match status" value="1"/>
</dbReference>
<dbReference type="Gene3D" id="1.10.10.60">
    <property type="entry name" value="Homeodomain-like"/>
    <property type="match status" value="2"/>
</dbReference>
<dbReference type="OrthoDB" id="6053579at2"/>
<dbReference type="InterPro" id="IPR009057">
    <property type="entry name" value="Homeodomain-like_sf"/>
</dbReference>
<dbReference type="Pfam" id="PF12833">
    <property type="entry name" value="HTH_18"/>
    <property type="match status" value="1"/>
</dbReference>
<feature type="domain" description="HTH araC/xylS-type" evidence="5">
    <location>
        <begin position="189"/>
        <end position="287"/>
    </location>
</feature>
<evidence type="ECO:0000313" key="7">
    <source>
        <dbReference type="Proteomes" id="UP000315949"/>
    </source>
</evidence>
<evidence type="ECO:0000256" key="3">
    <source>
        <dbReference type="ARBA" id="ARBA00023163"/>
    </source>
</evidence>
<dbReference type="PROSITE" id="PS01124">
    <property type="entry name" value="HTH_ARAC_FAMILY_2"/>
    <property type="match status" value="1"/>
</dbReference>
<dbReference type="AlphaFoldDB" id="A0A5C5U025"/>
<name>A0A5C5U025_9GAMM</name>